<evidence type="ECO:0000313" key="8">
    <source>
        <dbReference type="EMBL" id="MFD2232278.1"/>
    </source>
</evidence>
<name>A0ABW5C624_9PROT</name>
<dbReference type="Pfam" id="PF13682">
    <property type="entry name" value="CZB"/>
    <property type="match status" value="1"/>
</dbReference>
<dbReference type="PANTHER" id="PTHR32089">
    <property type="entry name" value="METHYL-ACCEPTING CHEMOTAXIS PROTEIN MCPB"/>
    <property type="match status" value="1"/>
</dbReference>
<proteinExistence type="inferred from homology"/>
<feature type="signal peptide" evidence="5">
    <location>
        <begin position="1"/>
        <end position="24"/>
    </location>
</feature>
<comment type="similarity">
    <text evidence="2">Belongs to the methyl-accepting chemotaxis (MCP) protein family.</text>
</comment>
<dbReference type="EMBL" id="JBHUIY010000001">
    <property type="protein sequence ID" value="MFD2232278.1"/>
    <property type="molecule type" value="Genomic_DNA"/>
</dbReference>
<keyword evidence="1 3" id="KW-0807">Transducer</keyword>
<reference evidence="9" key="1">
    <citation type="journal article" date="2019" name="Int. J. Syst. Evol. Microbiol.">
        <title>The Global Catalogue of Microorganisms (GCM) 10K type strain sequencing project: providing services to taxonomists for standard genome sequencing and annotation.</title>
        <authorList>
            <consortium name="The Broad Institute Genomics Platform"/>
            <consortium name="The Broad Institute Genome Sequencing Center for Infectious Disease"/>
            <person name="Wu L."/>
            <person name="Ma J."/>
        </authorList>
    </citation>
    <scope>NUCLEOTIDE SEQUENCE [LARGE SCALE GENOMIC DNA]</scope>
    <source>
        <strain evidence="9">KCTC 15012</strain>
    </source>
</reference>
<dbReference type="PANTHER" id="PTHR32089:SF112">
    <property type="entry name" value="LYSOZYME-LIKE PROTEIN-RELATED"/>
    <property type="match status" value="1"/>
</dbReference>
<keyword evidence="4" id="KW-0812">Transmembrane</keyword>
<evidence type="ECO:0000256" key="1">
    <source>
        <dbReference type="ARBA" id="ARBA00023224"/>
    </source>
</evidence>
<evidence type="ECO:0000313" key="9">
    <source>
        <dbReference type="Proteomes" id="UP001597296"/>
    </source>
</evidence>
<organism evidence="8 9">
    <name type="scientific">Phaeospirillum tilakii</name>
    <dbReference type="NCBI Taxonomy" id="741673"/>
    <lineage>
        <taxon>Bacteria</taxon>
        <taxon>Pseudomonadati</taxon>
        <taxon>Pseudomonadota</taxon>
        <taxon>Alphaproteobacteria</taxon>
        <taxon>Rhodospirillales</taxon>
        <taxon>Rhodospirillaceae</taxon>
        <taxon>Phaeospirillum</taxon>
    </lineage>
</organism>
<dbReference type="InterPro" id="IPR004089">
    <property type="entry name" value="MCPsignal_dom"/>
</dbReference>
<keyword evidence="9" id="KW-1185">Reference proteome</keyword>
<dbReference type="Gene3D" id="1.20.120.1530">
    <property type="match status" value="1"/>
</dbReference>
<comment type="caution">
    <text evidence="8">The sequence shown here is derived from an EMBL/GenBank/DDBJ whole genome shotgun (WGS) entry which is preliminary data.</text>
</comment>
<protein>
    <submittedName>
        <fullName evidence="8">Methyl-accepting chemotaxis protein</fullName>
    </submittedName>
</protein>
<dbReference type="SUPFAM" id="SSF58104">
    <property type="entry name" value="Methyl-accepting chemotaxis protein (MCP) signaling domain"/>
    <property type="match status" value="1"/>
</dbReference>
<evidence type="ECO:0000256" key="5">
    <source>
        <dbReference type="SAM" id="SignalP"/>
    </source>
</evidence>
<dbReference type="Pfam" id="PF00015">
    <property type="entry name" value="MCPsignal"/>
    <property type="match status" value="1"/>
</dbReference>
<keyword evidence="4" id="KW-0472">Membrane</keyword>
<dbReference type="PROSITE" id="PS50885">
    <property type="entry name" value="HAMP"/>
    <property type="match status" value="1"/>
</dbReference>
<dbReference type="Gene3D" id="1.10.287.950">
    <property type="entry name" value="Methyl-accepting chemotaxis protein"/>
    <property type="match status" value="1"/>
</dbReference>
<evidence type="ECO:0000256" key="4">
    <source>
        <dbReference type="SAM" id="Phobius"/>
    </source>
</evidence>
<dbReference type="Gene3D" id="1.20.120.30">
    <property type="entry name" value="Aspartate receptor, ligand-binding domain"/>
    <property type="match status" value="1"/>
</dbReference>
<gene>
    <name evidence="8" type="ORF">ACFSNB_00520</name>
</gene>
<feature type="domain" description="HAMP" evidence="7">
    <location>
        <begin position="55"/>
        <end position="107"/>
    </location>
</feature>
<evidence type="ECO:0000259" key="7">
    <source>
        <dbReference type="PROSITE" id="PS50885"/>
    </source>
</evidence>
<evidence type="ECO:0000259" key="6">
    <source>
        <dbReference type="PROSITE" id="PS50111"/>
    </source>
</evidence>
<dbReference type="InterPro" id="IPR003660">
    <property type="entry name" value="HAMP_dom"/>
</dbReference>
<feature type="chain" id="PRO_5047109124" evidence="5">
    <location>
        <begin position="25"/>
        <end position="549"/>
    </location>
</feature>
<sequence length="549" mass="57883">MSSLSSNSKALLALAVALAGQAAAAVSAAALGRPDLALAAALPALAVMAAGGWALASRRALRRTAATLAAAADGALHVRLHPGGGGGEGELQRALNRLLDQTEAFAKEIDAAMRAAAEARFHRRIIASGMRGEFGRYVTRVNATLDLMKTQSETLRMFTTRMLQNAVTISMTVNEGAIANARIVGGVRRARDEAHGMAATAEQLLASIQEISSQSEGAASRSAEARAVTESGRRAVTTAMSEFASIETAVHDAAGRVDALARASAAIGDILASIEEIASQTNLLALNATIEAARAGEAGKGFAVVAGEVKSLANQTARATIDIGGRIQKLRDEMEGIIATMKSGSEAIMQGRGSMEAMGQRMEEIGQLVDDTNQRMGTVSRILGEQAAATTEISATIHKLVSLGEANAEGIEQSTRSLGNVEEEVSGQLALLMDQQIHNKIVMVAKADHVLWKKRLVDMMTGKVKLSADELANEHTCRLGKWYYGSGSAHFHGHPAFTELEPHHRDVHQNGIAAVRAYNDGHFEQAMAYIAEVEKASQGVLTNLDRLMA</sequence>
<dbReference type="RefSeq" id="WP_377313453.1">
    <property type="nucleotide sequence ID" value="NZ_JBHUIY010000001.1"/>
</dbReference>
<dbReference type="PROSITE" id="PS50111">
    <property type="entry name" value="CHEMOTAXIS_TRANSDUC_2"/>
    <property type="match status" value="1"/>
</dbReference>
<evidence type="ECO:0000256" key="3">
    <source>
        <dbReference type="PROSITE-ProRule" id="PRU00284"/>
    </source>
</evidence>
<evidence type="ECO:0000256" key="2">
    <source>
        <dbReference type="ARBA" id="ARBA00029447"/>
    </source>
</evidence>
<dbReference type="SMART" id="SM00283">
    <property type="entry name" value="MA"/>
    <property type="match status" value="1"/>
</dbReference>
<feature type="transmembrane region" description="Helical" evidence="4">
    <location>
        <begin position="38"/>
        <end position="56"/>
    </location>
</feature>
<dbReference type="Proteomes" id="UP001597296">
    <property type="component" value="Unassembled WGS sequence"/>
</dbReference>
<feature type="domain" description="Methyl-accepting transducer" evidence="6">
    <location>
        <begin position="165"/>
        <end position="401"/>
    </location>
</feature>
<keyword evidence="4" id="KW-1133">Transmembrane helix</keyword>
<accession>A0ABW5C624</accession>
<dbReference type="InterPro" id="IPR025991">
    <property type="entry name" value="Chemoreceptor_zinc-bind_dom"/>
</dbReference>
<keyword evidence="5" id="KW-0732">Signal</keyword>